<keyword evidence="2" id="KW-1185">Reference proteome</keyword>
<evidence type="ECO:0000313" key="2">
    <source>
        <dbReference type="Proteomes" id="UP001153365"/>
    </source>
</evidence>
<gene>
    <name evidence="1" type="ORF">PPACK8108_LOCUS17308</name>
</gene>
<dbReference type="AlphaFoldDB" id="A0AAV0BBJ0"/>
<sequence>MILPFNAAYQLHVNGFYKKLLILFLNSCEKGRKMDQEPNSPTTYSLDSRAKNLSSGKMIISKSILQNNNQLNKNFKAVGLGLDIVEIDLCKVPAAQAVSPNTPLKVSFPTSSPTTVEPVRKSGEKLNCFDRRTSLPALGIDLGRSVPSYGRTLKRSSVAVYGMANVCMIGALKHQVFQL</sequence>
<evidence type="ECO:0000313" key="1">
    <source>
        <dbReference type="EMBL" id="CAH7683668.1"/>
    </source>
</evidence>
<protein>
    <submittedName>
        <fullName evidence="1">Expressed protein</fullName>
    </submittedName>
</protein>
<accession>A0AAV0BBJ0</accession>
<name>A0AAV0BBJ0_PHAPC</name>
<dbReference type="EMBL" id="CALTRL010004830">
    <property type="protein sequence ID" value="CAH7683668.1"/>
    <property type="molecule type" value="Genomic_DNA"/>
</dbReference>
<proteinExistence type="predicted"/>
<reference evidence="1" key="1">
    <citation type="submission" date="2022-06" db="EMBL/GenBank/DDBJ databases">
        <authorList>
            <consortium name="SYNGENTA / RWTH Aachen University"/>
        </authorList>
    </citation>
    <scope>NUCLEOTIDE SEQUENCE</scope>
</reference>
<dbReference type="Proteomes" id="UP001153365">
    <property type="component" value="Unassembled WGS sequence"/>
</dbReference>
<comment type="caution">
    <text evidence="1">The sequence shown here is derived from an EMBL/GenBank/DDBJ whole genome shotgun (WGS) entry which is preliminary data.</text>
</comment>
<organism evidence="1 2">
    <name type="scientific">Phakopsora pachyrhizi</name>
    <name type="common">Asian soybean rust disease fungus</name>
    <dbReference type="NCBI Taxonomy" id="170000"/>
    <lineage>
        <taxon>Eukaryota</taxon>
        <taxon>Fungi</taxon>
        <taxon>Dikarya</taxon>
        <taxon>Basidiomycota</taxon>
        <taxon>Pucciniomycotina</taxon>
        <taxon>Pucciniomycetes</taxon>
        <taxon>Pucciniales</taxon>
        <taxon>Phakopsoraceae</taxon>
        <taxon>Phakopsora</taxon>
    </lineage>
</organism>